<accession>A0A151J936</accession>
<dbReference type="Proteomes" id="UP000078492">
    <property type="component" value="Unassembled WGS sequence"/>
</dbReference>
<dbReference type="PANTHER" id="PTHR37162:SF1">
    <property type="entry name" value="BED-TYPE DOMAIN-CONTAINING PROTEIN"/>
    <property type="match status" value="1"/>
</dbReference>
<sequence length="450" mass="52974">KDQAFCTVCKIKIVGSLTHIRRHEQSSKHTDNYLIRKQSIKIEKFVDRNKKSMHEKEIFSAELKLIMFLHEHNLPFLLMEHLPKLLRSICPDSNIAKNINCSRTKATAITKECLAKEQLEVLCFNKKVFSSSYTLAVIDRVLLLWDSFKLYFTNAVFEEDKLHLTSAILDNLNNPVFKIYLLFLSYILDIINKMNLIFQGEGTQIHILHTKFSTLYKNVLRNFIKKTIIDQFNLSKILPTNSDYYVKLEEIYMGANVELFLKTNFIHQEELNKIRINILNFYIELCEQIRKRFDFNDKHLIFLTNFQPKQALSGNVSSITDTAILLKNLVSDVESLNSEWRQLQDIEYLKKFENASFDQFWLEVFQMKNELNEEMFPNLKKLIKGLMCLPHSSACVERIFSQLSLIKTKLRNKLDVETCSSIILSKQLMADENCYTWNPSETLFQKRWKC</sequence>
<dbReference type="STRING" id="471704.A0A151J936"/>
<dbReference type="EMBL" id="KQ979445">
    <property type="protein sequence ID" value="KYN21459.1"/>
    <property type="molecule type" value="Genomic_DNA"/>
</dbReference>
<reference evidence="2 3" key="1">
    <citation type="submission" date="2015-09" db="EMBL/GenBank/DDBJ databases">
        <title>Trachymyrmex cornetzi WGS genome.</title>
        <authorList>
            <person name="Nygaard S."/>
            <person name="Hu H."/>
            <person name="Boomsma J."/>
            <person name="Zhang G."/>
        </authorList>
    </citation>
    <scope>NUCLEOTIDE SEQUENCE [LARGE SCALE GENOMIC DNA]</scope>
    <source>
        <strain evidence="2">Tcor2-1</strain>
        <tissue evidence="2">Whole body</tissue>
    </source>
</reference>
<proteinExistence type="predicted"/>
<gene>
    <name evidence="2" type="ORF">ALC57_06168</name>
</gene>
<evidence type="ECO:0000313" key="3">
    <source>
        <dbReference type="Proteomes" id="UP000078492"/>
    </source>
</evidence>
<dbReference type="AlphaFoldDB" id="A0A151J936"/>
<dbReference type="InterPro" id="IPR008906">
    <property type="entry name" value="HATC_C_dom"/>
</dbReference>
<dbReference type="GO" id="GO:0046983">
    <property type="term" value="F:protein dimerization activity"/>
    <property type="evidence" value="ECO:0007669"/>
    <property type="project" value="InterPro"/>
</dbReference>
<keyword evidence="3" id="KW-1185">Reference proteome</keyword>
<evidence type="ECO:0000259" key="1">
    <source>
        <dbReference type="Pfam" id="PF05699"/>
    </source>
</evidence>
<dbReference type="InterPro" id="IPR012337">
    <property type="entry name" value="RNaseH-like_sf"/>
</dbReference>
<name>A0A151J936_9HYME</name>
<protein>
    <recommendedName>
        <fullName evidence="1">HAT C-terminal dimerisation domain-containing protein</fullName>
    </recommendedName>
</protein>
<dbReference type="SUPFAM" id="SSF53098">
    <property type="entry name" value="Ribonuclease H-like"/>
    <property type="match status" value="1"/>
</dbReference>
<feature type="non-terminal residue" evidence="2">
    <location>
        <position position="1"/>
    </location>
</feature>
<feature type="domain" description="HAT C-terminal dimerisation" evidence="1">
    <location>
        <begin position="371"/>
        <end position="427"/>
    </location>
</feature>
<evidence type="ECO:0000313" key="2">
    <source>
        <dbReference type="EMBL" id="KYN21459.1"/>
    </source>
</evidence>
<dbReference type="PANTHER" id="PTHR37162">
    <property type="entry name" value="HAT FAMILY DIMERISATION DOMAINCONTAINING PROTEIN-RELATED"/>
    <property type="match status" value="1"/>
</dbReference>
<organism evidence="2 3">
    <name type="scientific">Trachymyrmex cornetzi</name>
    <dbReference type="NCBI Taxonomy" id="471704"/>
    <lineage>
        <taxon>Eukaryota</taxon>
        <taxon>Metazoa</taxon>
        <taxon>Ecdysozoa</taxon>
        <taxon>Arthropoda</taxon>
        <taxon>Hexapoda</taxon>
        <taxon>Insecta</taxon>
        <taxon>Pterygota</taxon>
        <taxon>Neoptera</taxon>
        <taxon>Endopterygota</taxon>
        <taxon>Hymenoptera</taxon>
        <taxon>Apocrita</taxon>
        <taxon>Aculeata</taxon>
        <taxon>Formicoidea</taxon>
        <taxon>Formicidae</taxon>
        <taxon>Myrmicinae</taxon>
        <taxon>Trachymyrmex</taxon>
    </lineage>
</organism>
<dbReference type="Pfam" id="PF05699">
    <property type="entry name" value="Dimer_Tnp_hAT"/>
    <property type="match status" value="1"/>
</dbReference>